<dbReference type="InterPro" id="IPR013549">
    <property type="entry name" value="DUF1731"/>
</dbReference>
<sequence length="308" mass="34178">MKYGKIVLAGGNGYLGGVLAKHFSALANEVIILSRKPEAENGNIKTLIWDGKTIGPWKEALNGADLLVNLCGKNVNCRYTERNKSEIINSRIFPTELLGKVIDGLANPPKLWINITSATIYRHAEDRPQNELDGEVGYGFSIDVCKAWEKCFFESETPKTRKIALRMGIVMGRTDGAFPRLLTLVKLGMGGKQGNGEQQVSWVHEQDVANSIEWLLNHEEIQGVLNCTAPDVIKNKLLMSNIRKAYGISFGLPAPAWLLEMGARIIGTETELILKSRWVVPTILLNGGFQFQYGKFEEAVHDILSLRV</sequence>
<dbReference type="Pfam" id="PF01370">
    <property type="entry name" value="Epimerase"/>
    <property type="match status" value="1"/>
</dbReference>
<evidence type="ECO:0000259" key="2">
    <source>
        <dbReference type="Pfam" id="PF01370"/>
    </source>
</evidence>
<dbReference type="NCBIfam" id="TIGR01777">
    <property type="entry name" value="yfcH"/>
    <property type="match status" value="1"/>
</dbReference>
<dbReference type="EMBL" id="QGNY01000002">
    <property type="protein sequence ID" value="PWS32969.1"/>
    <property type="molecule type" value="Genomic_DNA"/>
</dbReference>
<comment type="caution">
    <text evidence="4">The sequence shown here is derived from an EMBL/GenBank/DDBJ whole genome shotgun (WGS) entry which is preliminary data.</text>
</comment>
<proteinExistence type="inferred from homology"/>
<keyword evidence="5" id="KW-1185">Reference proteome</keyword>
<dbReference type="Pfam" id="PF08338">
    <property type="entry name" value="DUF1731"/>
    <property type="match status" value="1"/>
</dbReference>
<dbReference type="Proteomes" id="UP000245391">
    <property type="component" value="Unassembled WGS sequence"/>
</dbReference>
<accession>A0A317F520</accession>
<gene>
    <name evidence="4" type="ORF">DF947_07840</name>
</gene>
<dbReference type="SUPFAM" id="SSF51735">
    <property type="entry name" value="NAD(P)-binding Rossmann-fold domains"/>
    <property type="match status" value="1"/>
</dbReference>
<comment type="similarity">
    <text evidence="1">Belongs to the NAD(P)-dependent epimerase/dehydratase family. SDR39U1 subfamily.</text>
</comment>
<organism evidence="4 5">
    <name type="scientific">Pedobacter paludis</name>
    <dbReference type="NCBI Taxonomy" id="2203212"/>
    <lineage>
        <taxon>Bacteria</taxon>
        <taxon>Pseudomonadati</taxon>
        <taxon>Bacteroidota</taxon>
        <taxon>Sphingobacteriia</taxon>
        <taxon>Sphingobacteriales</taxon>
        <taxon>Sphingobacteriaceae</taxon>
        <taxon>Pedobacter</taxon>
    </lineage>
</organism>
<dbReference type="OrthoDB" id="9801773at2"/>
<dbReference type="RefSeq" id="WP_109929130.1">
    <property type="nucleotide sequence ID" value="NZ_QGNY01000002.1"/>
</dbReference>
<evidence type="ECO:0000259" key="3">
    <source>
        <dbReference type="Pfam" id="PF08338"/>
    </source>
</evidence>
<dbReference type="InterPro" id="IPR036291">
    <property type="entry name" value="NAD(P)-bd_dom_sf"/>
</dbReference>
<dbReference type="InterPro" id="IPR001509">
    <property type="entry name" value="Epimerase_deHydtase"/>
</dbReference>
<feature type="domain" description="DUF1731" evidence="3">
    <location>
        <begin position="254"/>
        <end position="303"/>
    </location>
</feature>
<reference evidence="5" key="1">
    <citation type="submission" date="2018-05" db="EMBL/GenBank/DDBJ databases">
        <title>Pedobacter paludis sp. nov., isolated from wetland soil.</title>
        <authorList>
            <person name="Zhang Y."/>
        </authorList>
    </citation>
    <scope>NUCLEOTIDE SEQUENCE [LARGE SCALE GENOMIC DNA]</scope>
    <source>
        <strain evidence="5">R-8</strain>
    </source>
</reference>
<dbReference type="Gene3D" id="3.40.50.720">
    <property type="entry name" value="NAD(P)-binding Rossmann-like Domain"/>
    <property type="match status" value="1"/>
</dbReference>
<dbReference type="PANTHER" id="PTHR11092">
    <property type="entry name" value="SUGAR NUCLEOTIDE EPIMERASE RELATED"/>
    <property type="match status" value="1"/>
</dbReference>
<dbReference type="PANTHER" id="PTHR11092:SF0">
    <property type="entry name" value="EPIMERASE FAMILY PROTEIN SDR39U1"/>
    <property type="match status" value="1"/>
</dbReference>
<dbReference type="AlphaFoldDB" id="A0A317F520"/>
<evidence type="ECO:0000313" key="5">
    <source>
        <dbReference type="Proteomes" id="UP000245391"/>
    </source>
</evidence>
<feature type="domain" description="NAD-dependent epimerase/dehydratase" evidence="2">
    <location>
        <begin position="6"/>
        <end position="220"/>
    </location>
</feature>
<protein>
    <submittedName>
        <fullName evidence="4">TIGR01777 family protein</fullName>
    </submittedName>
</protein>
<evidence type="ECO:0000313" key="4">
    <source>
        <dbReference type="EMBL" id="PWS32969.1"/>
    </source>
</evidence>
<evidence type="ECO:0000256" key="1">
    <source>
        <dbReference type="ARBA" id="ARBA00009353"/>
    </source>
</evidence>
<name>A0A317F520_9SPHI</name>
<dbReference type="InterPro" id="IPR010099">
    <property type="entry name" value="SDR39U1"/>
</dbReference>